<name>A0A348G1F7_9HYPH</name>
<gene>
    <name evidence="1" type="ORF">BLTE_20750</name>
</gene>
<reference evidence="1 2" key="1">
    <citation type="submission" date="2018-08" db="EMBL/GenBank/DDBJ databases">
        <title>Complete genome sequencing of Blastochloris tepida GI.</title>
        <authorList>
            <person name="Tsukatani Y."/>
            <person name="Mori H."/>
        </authorList>
    </citation>
    <scope>NUCLEOTIDE SEQUENCE [LARGE SCALE GENOMIC DNA]</scope>
    <source>
        <strain evidence="1 2">GI</strain>
    </source>
</reference>
<organism evidence="1 2">
    <name type="scientific">Blastochloris tepida</name>
    <dbReference type="NCBI Taxonomy" id="2233851"/>
    <lineage>
        <taxon>Bacteria</taxon>
        <taxon>Pseudomonadati</taxon>
        <taxon>Pseudomonadota</taxon>
        <taxon>Alphaproteobacteria</taxon>
        <taxon>Hyphomicrobiales</taxon>
        <taxon>Blastochloridaceae</taxon>
        <taxon>Blastochloris</taxon>
    </lineage>
</organism>
<dbReference type="AlphaFoldDB" id="A0A348G1F7"/>
<dbReference type="KEGG" id="blag:BLTE_20750"/>
<protein>
    <submittedName>
        <fullName evidence="1">Uncharacterized protein</fullName>
    </submittedName>
</protein>
<keyword evidence="2" id="KW-1185">Reference proteome</keyword>
<evidence type="ECO:0000313" key="1">
    <source>
        <dbReference type="EMBL" id="BBF93390.1"/>
    </source>
</evidence>
<dbReference type="OrthoDB" id="7916272at2"/>
<dbReference type="EMBL" id="AP018907">
    <property type="protein sequence ID" value="BBF93390.1"/>
    <property type="molecule type" value="Genomic_DNA"/>
</dbReference>
<accession>A0A348G1F7</accession>
<sequence length="106" mass="11208">MPYDKGRDPFAQWASARSAPALRLVDITPTDAELPIYPKALRIVVGTDVALTNGFATVRVVPISEDSDTATVDLKVPQGLTIEPTGVRRVLATGTTAGVVVQGYVT</sequence>
<proteinExistence type="predicted"/>
<dbReference type="Proteomes" id="UP000266934">
    <property type="component" value="Chromosome"/>
</dbReference>
<dbReference type="RefSeq" id="WP_126400133.1">
    <property type="nucleotide sequence ID" value="NZ_AP018907.1"/>
</dbReference>
<evidence type="ECO:0000313" key="2">
    <source>
        <dbReference type="Proteomes" id="UP000266934"/>
    </source>
</evidence>